<dbReference type="Pfam" id="PF07707">
    <property type="entry name" value="BACK"/>
    <property type="match status" value="1"/>
</dbReference>
<dbReference type="InterPro" id="IPR011705">
    <property type="entry name" value="BACK"/>
</dbReference>
<dbReference type="EMBL" id="JARKHS020008957">
    <property type="protein sequence ID" value="KAK8780353.1"/>
    <property type="molecule type" value="Genomic_DNA"/>
</dbReference>
<organism evidence="2 3">
    <name type="scientific">Amblyomma americanum</name>
    <name type="common">Lone star tick</name>
    <dbReference type="NCBI Taxonomy" id="6943"/>
    <lineage>
        <taxon>Eukaryota</taxon>
        <taxon>Metazoa</taxon>
        <taxon>Ecdysozoa</taxon>
        <taxon>Arthropoda</taxon>
        <taxon>Chelicerata</taxon>
        <taxon>Arachnida</taxon>
        <taxon>Acari</taxon>
        <taxon>Parasitiformes</taxon>
        <taxon>Ixodida</taxon>
        <taxon>Ixodoidea</taxon>
        <taxon>Ixodidae</taxon>
        <taxon>Amblyomminae</taxon>
        <taxon>Amblyomma</taxon>
    </lineage>
</organism>
<evidence type="ECO:0000313" key="3">
    <source>
        <dbReference type="Proteomes" id="UP001321473"/>
    </source>
</evidence>
<feature type="domain" description="BACK" evidence="1">
    <location>
        <begin position="20"/>
        <end position="69"/>
    </location>
</feature>
<sequence length="88" mass="10044">MRLRVGTSVNVCLRPPTRVRLCPSSEEEVFEAAMRWLNHSPEDRTVHCDKLLAAVRFNHMNLSELHHCLEIPGVTELEPVKKTVLDAI</sequence>
<name>A0AAQ4F0W3_AMBAM</name>
<evidence type="ECO:0000313" key="2">
    <source>
        <dbReference type="EMBL" id="KAK8780353.1"/>
    </source>
</evidence>
<accession>A0AAQ4F0W3</accession>
<gene>
    <name evidence="2" type="ORF">V5799_018297</name>
</gene>
<dbReference type="AlphaFoldDB" id="A0AAQ4F0W3"/>
<proteinExistence type="predicted"/>
<dbReference type="Proteomes" id="UP001321473">
    <property type="component" value="Unassembled WGS sequence"/>
</dbReference>
<keyword evidence="3" id="KW-1185">Reference proteome</keyword>
<dbReference type="Gene3D" id="1.25.40.420">
    <property type="match status" value="1"/>
</dbReference>
<protein>
    <recommendedName>
        <fullName evidence="1">BACK domain-containing protein</fullName>
    </recommendedName>
</protein>
<comment type="caution">
    <text evidence="2">The sequence shown here is derived from an EMBL/GenBank/DDBJ whole genome shotgun (WGS) entry which is preliminary data.</text>
</comment>
<evidence type="ECO:0000259" key="1">
    <source>
        <dbReference type="Pfam" id="PF07707"/>
    </source>
</evidence>
<reference evidence="2 3" key="1">
    <citation type="journal article" date="2023" name="Arcadia Sci">
        <title>De novo assembly of a long-read Amblyomma americanum tick genome.</title>
        <authorList>
            <person name="Chou S."/>
            <person name="Poskanzer K.E."/>
            <person name="Rollins M."/>
            <person name="Thuy-Boun P.S."/>
        </authorList>
    </citation>
    <scope>NUCLEOTIDE SEQUENCE [LARGE SCALE GENOMIC DNA]</scope>
    <source>
        <strain evidence="2">F_SG_1</strain>
        <tissue evidence="2">Salivary glands</tissue>
    </source>
</reference>